<dbReference type="EC" id="4.4.1.13" evidence="12"/>
<accession>A0A812BEP4</accession>
<evidence type="ECO:0000256" key="4">
    <source>
        <dbReference type="ARBA" id="ARBA00022576"/>
    </source>
</evidence>
<sequence length="441" mass="49537">MLKLKSSTKLFLTGSQIRKMSTKHSLAKRYHGTEKNVWVEFSKLAADYNAVNLGQGFPDYKPPTFVTEAMKEAANSSNHLLHQYARGFGHQRLCEALSKIYSPIMGQSINPMKDILITVGGYGSLYCCIHGFINPGDEVIIIEPYFDCYEPMVKSAGGVPVFVPLRTMNKATDGKISSADWKLDEKEFAKKFNDKTKLLIFNTPNNPLGKVFSQSELEMIADLCIKHDVVVVADEVYEWLIFDNKKHLKIATLPGMWERTLTIGSAGKTFSVTGWKTGWTIGPAKLLQPATVIHQNCIYNVPTITQESVAIAFEHELKFINTPESYFQYLPAAVTKKRDELAKVLIDLGMEPTIPEGGFFMMVNIAPLGIKVPDDGTDDPDDFKFIRWMIKEKRLAAIPPSAFYSSSNKHLGEKFIRLCIVKEDSTLKAAAEIFKDWKKTL</sequence>
<dbReference type="FunFam" id="3.90.1150.10:FF:000275">
    <property type="entry name" value="kynurenine--oxoglutarate transaminase 1"/>
    <property type="match status" value="1"/>
</dbReference>
<dbReference type="AlphaFoldDB" id="A0A812BEP4"/>
<keyword evidence="5 12" id="KW-0808">Transferase</keyword>
<evidence type="ECO:0000256" key="10">
    <source>
        <dbReference type="ARBA" id="ARBA00049325"/>
    </source>
</evidence>
<protein>
    <submittedName>
        <fullName evidence="12">CCBL</fullName>
        <ecNumber evidence="12">2.6.1.64</ecNumber>
        <ecNumber evidence="12">2.6.1.7</ecNumber>
        <ecNumber evidence="12">4.4.1.13</ecNumber>
    </submittedName>
</protein>
<evidence type="ECO:0000256" key="9">
    <source>
        <dbReference type="ARBA" id="ARBA00024016"/>
    </source>
</evidence>
<evidence type="ECO:0000313" key="12">
    <source>
        <dbReference type="EMBL" id="CAE1177554.1"/>
    </source>
</evidence>
<dbReference type="Pfam" id="PF00155">
    <property type="entry name" value="Aminotran_1_2"/>
    <property type="match status" value="1"/>
</dbReference>
<feature type="domain" description="Aminotransferase class I/classII large" evidence="11">
    <location>
        <begin position="50"/>
        <end position="432"/>
    </location>
</feature>
<evidence type="ECO:0000256" key="2">
    <source>
        <dbReference type="ARBA" id="ARBA00007441"/>
    </source>
</evidence>
<comment type="similarity">
    <text evidence="2">Belongs to the class-I pyridoxal-phosphate-dependent aminotransferase family.</text>
</comment>
<dbReference type="GO" id="GO:0030170">
    <property type="term" value="F:pyridoxal phosphate binding"/>
    <property type="evidence" value="ECO:0007669"/>
    <property type="project" value="InterPro"/>
</dbReference>
<dbReference type="GO" id="GO:0016212">
    <property type="term" value="F:kynurenine-oxoglutarate transaminase activity"/>
    <property type="evidence" value="ECO:0007669"/>
    <property type="project" value="UniProtKB-EC"/>
</dbReference>
<comment type="catalytic activity">
    <reaction evidence="10">
        <text>an S-substituted L-cysteine + H2O = a thiol + pyruvate + NH4(+)</text>
        <dbReference type="Rhea" id="RHEA:18121"/>
        <dbReference type="ChEBI" id="CHEBI:15361"/>
        <dbReference type="ChEBI" id="CHEBI:15377"/>
        <dbReference type="ChEBI" id="CHEBI:28938"/>
        <dbReference type="ChEBI" id="CHEBI:29256"/>
        <dbReference type="ChEBI" id="CHEBI:58717"/>
        <dbReference type="EC" id="4.4.1.13"/>
    </reaction>
    <physiologicalReaction direction="left-to-right" evidence="10">
        <dbReference type="Rhea" id="RHEA:18122"/>
    </physiologicalReaction>
</comment>
<dbReference type="FunFam" id="3.40.640.10:FF:000024">
    <property type="entry name" value="Kynurenine--oxoglutarate transaminase 3"/>
    <property type="match status" value="1"/>
</dbReference>
<evidence type="ECO:0000313" key="13">
    <source>
        <dbReference type="Proteomes" id="UP000597762"/>
    </source>
</evidence>
<evidence type="ECO:0000259" key="11">
    <source>
        <dbReference type="Pfam" id="PF00155"/>
    </source>
</evidence>
<dbReference type="PANTHER" id="PTHR43807:SF20">
    <property type="entry name" value="FI04487P"/>
    <property type="match status" value="1"/>
</dbReference>
<comment type="pathway">
    <text evidence="9">Amino-acid degradation; L-kynurenine degradation; kynurenate from L-kynurenine: step 1/2.</text>
</comment>
<keyword evidence="7" id="KW-0007">Acetylation</keyword>
<dbReference type="InterPro" id="IPR015422">
    <property type="entry name" value="PyrdxlP-dep_Trfase_small"/>
</dbReference>
<dbReference type="Gene3D" id="3.90.1150.10">
    <property type="entry name" value="Aspartate Aminotransferase, domain 1"/>
    <property type="match status" value="1"/>
</dbReference>
<dbReference type="Gene3D" id="3.40.640.10">
    <property type="entry name" value="Type I PLP-dependent aspartate aminotransferase-like (Major domain)"/>
    <property type="match status" value="1"/>
</dbReference>
<evidence type="ECO:0000256" key="5">
    <source>
        <dbReference type="ARBA" id="ARBA00022679"/>
    </source>
</evidence>
<dbReference type="FunFam" id="3.90.1150.10:FF:000021">
    <property type="entry name" value="Kynurenine--oxoglutarate transaminase 3"/>
    <property type="match status" value="1"/>
</dbReference>
<dbReference type="OrthoDB" id="2414662at2759"/>
<dbReference type="EMBL" id="CAHIKZ030000503">
    <property type="protein sequence ID" value="CAE1177554.1"/>
    <property type="molecule type" value="Genomic_DNA"/>
</dbReference>
<evidence type="ECO:0000256" key="6">
    <source>
        <dbReference type="ARBA" id="ARBA00022898"/>
    </source>
</evidence>
<dbReference type="GO" id="GO:0005739">
    <property type="term" value="C:mitochondrion"/>
    <property type="evidence" value="ECO:0007669"/>
    <property type="project" value="TreeGrafter"/>
</dbReference>
<dbReference type="GO" id="GO:0097053">
    <property type="term" value="P:L-kynurenine catabolic process"/>
    <property type="evidence" value="ECO:0007669"/>
    <property type="project" value="UniProtKB-UniPathway"/>
</dbReference>
<dbReference type="GO" id="GO:0047804">
    <property type="term" value="F:cysteine-S-conjugate beta-lyase activity"/>
    <property type="evidence" value="ECO:0007669"/>
    <property type="project" value="UniProtKB-EC"/>
</dbReference>
<dbReference type="EC" id="2.6.1.64" evidence="12"/>
<organism evidence="12 13">
    <name type="scientific">Acanthosepion pharaonis</name>
    <name type="common">Pharaoh cuttlefish</name>
    <name type="synonym">Sepia pharaonis</name>
    <dbReference type="NCBI Taxonomy" id="158019"/>
    <lineage>
        <taxon>Eukaryota</taxon>
        <taxon>Metazoa</taxon>
        <taxon>Spiralia</taxon>
        <taxon>Lophotrochozoa</taxon>
        <taxon>Mollusca</taxon>
        <taxon>Cephalopoda</taxon>
        <taxon>Coleoidea</taxon>
        <taxon>Decapodiformes</taxon>
        <taxon>Sepiida</taxon>
        <taxon>Sepiina</taxon>
        <taxon>Sepiidae</taxon>
        <taxon>Acanthosepion</taxon>
    </lineage>
</organism>
<dbReference type="InterPro" id="IPR004839">
    <property type="entry name" value="Aminotransferase_I/II_large"/>
</dbReference>
<dbReference type="InterPro" id="IPR051326">
    <property type="entry name" value="Kynurenine-oxoglutarate_AT"/>
</dbReference>
<proteinExistence type="inferred from homology"/>
<comment type="caution">
    <text evidence="12">The sequence shown here is derived from an EMBL/GenBank/DDBJ whole genome shotgun (WGS) entry which is preliminary data.</text>
</comment>
<dbReference type="InterPro" id="IPR015421">
    <property type="entry name" value="PyrdxlP-dep_Trfase_major"/>
</dbReference>
<keyword evidence="4 12" id="KW-0032">Aminotransferase</keyword>
<reference evidence="12" key="1">
    <citation type="submission" date="2021-01" db="EMBL/GenBank/DDBJ databases">
        <authorList>
            <person name="Li R."/>
            <person name="Bekaert M."/>
        </authorList>
    </citation>
    <scope>NUCLEOTIDE SEQUENCE</scope>
    <source>
        <strain evidence="12">Farmed</strain>
    </source>
</reference>
<gene>
    <name evidence="12" type="ORF">SPHA_14693</name>
</gene>
<evidence type="ECO:0000256" key="1">
    <source>
        <dbReference type="ARBA" id="ARBA00001933"/>
    </source>
</evidence>
<keyword evidence="6" id="KW-0663">Pyridoxal phosphate</keyword>
<dbReference type="UniPathway" id="UPA00334">
    <property type="reaction ID" value="UER00726"/>
</dbReference>
<dbReference type="SUPFAM" id="SSF53383">
    <property type="entry name" value="PLP-dependent transferases"/>
    <property type="match status" value="1"/>
</dbReference>
<dbReference type="GO" id="GO:0047316">
    <property type="term" value="F:glutamine-phenylpyruvate transaminase activity"/>
    <property type="evidence" value="ECO:0007669"/>
    <property type="project" value="UniProtKB-EC"/>
</dbReference>
<comment type="cofactor">
    <cofactor evidence="1">
        <name>pyridoxal 5'-phosphate</name>
        <dbReference type="ChEBI" id="CHEBI:597326"/>
    </cofactor>
</comment>
<keyword evidence="13" id="KW-1185">Reference proteome</keyword>
<dbReference type="InterPro" id="IPR015424">
    <property type="entry name" value="PyrdxlP-dep_Trfase"/>
</dbReference>
<dbReference type="CDD" id="cd00609">
    <property type="entry name" value="AAT_like"/>
    <property type="match status" value="1"/>
</dbReference>
<evidence type="ECO:0000256" key="3">
    <source>
        <dbReference type="ARBA" id="ARBA00011738"/>
    </source>
</evidence>
<evidence type="ECO:0000256" key="7">
    <source>
        <dbReference type="ARBA" id="ARBA00022990"/>
    </source>
</evidence>
<dbReference type="EC" id="2.6.1.7" evidence="12"/>
<comment type="subunit">
    <text evidence="3">Homodimer.</text>
</comment>
<name>A0A812BEP4_ACAPH</name>
<evidence type="ECO:0000256" key="8">
    <source>
        <dbReference type="ARBA" id="ARBA00023239"/>
    </source>
</evidence>
<keyword evidence="8 12" id="KW-0456">Lyase</keyword>
<dbReference type="Proteomes" id="UP000597762">
    <property type="component" value="Unassembled WGS sequence"/>
</dbReference>
<dbReference type="PANTHER" id="PTHR43807">
    <property type="entry name" value="FI04487P"/>
    <property type="match status" value="1"/>
</dbReference>